<reference evidence="2" key="2">
    <citation type="submission" date="2020-09" db="EMBL/GenBank/DDBJ databases">
        <authorList>
            <person name="Sun Q."/>
            <person name="Zhou Y."/>
        </authorList>
    </citation>
    <scope>NUCLEOTIDE SEQUENCE</scope>
    <source>
        <strain evidence="2">CGMCC 1.15725</strain>
    </source>
</reference>
<protein>
    <recommendedName>
        <fullName evidence="4">Periplasmic heavy metal sensor</fullName>
    </recommendedName>
</protein>
<reference evidence="2" key="1">
    <citation type="journal article" date="2014" name="Int. J. Syst. Evol. Microbiol.">
        <title>Complete genome sequence of Corynebacterium casei LMG S-19264T (=DSM 44701T), isolated from a smear-ripened cheese.</title>
        <authorList>
            <consortium name="US DOE Joint Genome Institute (JGI-PGF)"/>
            <person name="Walter F."/>
            <person name="Albersmeier A."/>
            <person name="Kalinowski J."/>
            <person name="Ruckert C."/>
        </authorList>
    </citation>
    <scope>NUCLEOTIDE SEQUENCE</scope>
    <source>
        <strain evidence="2">CGMCC 1.15725</strain>
    </source>
</reference>
<dbReference type="EMBL" id="BMJQ01000005">
    <property type="protein sequence ID" value="GGF17627.1"/>
    <property type="molecule type" value="Genomic_DNA"/>
</dbReference>
<dbReference type="Gene3D" id="1.20.120.1490">
    <property type="match status" value="1"/>
</dbReference>
<evidence type="ECO:0000313" key="3">
    <source>
        <dbReference type="Proteomes" id="UP000646365"/>
    </source>
</evidence>
<keyword evidence="3" id="KW-1185">Reference proteome</keyword>
<comment type="caution">
    <text evidence="2">The sequence shown here is derived from an EMBL/GenBank/DDBJ whole genome shotgun (WGS) entry which is preliminary data.</text>
</comment>
<evidence type="ECO:0008006" key="4">
    <source>
        <dbReference type="Google" id="ProtNLM"/>
    </source>
</evidence>
<keyword evidence="1" id="KW-0812">Transmembrane</keyword>
<feature type="transmembrane region" description="Helical" evidence="1">
    <location>
        <begin position="21"/>
        <end position="41"/>
    </location>
</feature>
<accession>A0A8J2YUQ5</accession>
<name>A0A8J2YUQ5_9PROT</name>
<dbReference type="Proteomes" id="UP000646365">
    <property type="component" value="Unassembled WGS sequence"/>
</dbReference>
<keyword evidence="1" id="KW-1133">Transmembrane helix</keyword>
<gene>
    <name evidence="2" type="ORF">GCM10011611_24370</name>
</gene>
<evidence type="ECO:0000313" key="2">
    <source>
        <dbReference type="EMBL" id="GGF17627.1"/>
    </source>
</evidence>
<dbReference type="Pfam" id="PF13801">
    <property type="entry name" value="Metal_resist"/>
    <property type="match status" value="1"/>
</dbReference>
<organism evidence="2 3">
    <name type="scientific">Aliidongia dinghuensis</name>
    <dbReference type="NCBI Taxonomy" id="1867774"/>
    <lineage>
        <taxon>Bacteria</taxon>
        <taxon>Pseudomonadati</taxon>
        <taxon>Pseudomonadota</taxon>
        <taxon>Alphaproteobacteria</taxon>
        <taxon>Rhodospirillales</taxon>
        <taxon>Dongiaceae</taxon>
        <taxon>Aliidongia</taxon>
    </lineage>
</organism>
<evidence type="ECO:0000256" key="1">
    <source>
        <dbReference type="SAM" id="Phobius"/>
    </source>
</evidence>
<proteinExistence type="predicted"/>
<dbReference type="InterPro" id="IPR025961">
    <property type="entry name" value="Metal_resist"/>
</dbReference>
<keyword evidence="1" id="KW-0472">Membrane</keyword>
<dbReference type="AlphaFoldDB" id="A0A8J2YUQ5"/>
<sequence>MTGLAETRMATMFKLRAPRPIEVALVLSLALNLFVAGGFAYSRYAAPHPGQGGPPERRLELFATRLGLDPETSKPFKEWRRGLHTAQGILALQNQPLVEDTWEELSAPTPDVQHVHELLDEIAQHRRAFQTEVTTATIKFLGTLDESQRKTFMAIVADRSNPLAGPIRNSVGN</sequence>